<dbReference type="SUPFAM" id="SSF46955">
    <property type="entry name" value="Putative DNA-binding domain"/>
    <property type="match status" value="1"/>
</dbReference>
<dbReference type="NCBIfam" id="TIGR01764">
    <property type="entry name" value="excise"/>
    <property type="match status" value="1"/>
</dbReference>
<gene>
    <name evidence="2" type="ORF">SAMN04490355_10978</name>
</gene>
<dbReference type="Proteomes" id="UP000199520">
    <property type="component" value="Unassembled WGS sequence"/>
</dbReference>
<name>A0A1I4QG32_9FIRM</name>
<dbReference type="EMBL" id="FOTS01000097">
    <property type="protein sequence ID" value="SFM38610.1"/>
    <property type="molecule type" value="Genomic_DNA"/>
</dbReference>
<reference evidence="3" key="1">
    <citation type="submission" date="2016-10" db="EMBL/GenBank/DDBJ databases">
        <authorList>
            <person name="Varghese N."/>
            <person name="Submissions S."/>
        </authorList>
    </citation>
    <scope>NUCLEOTIDE SEQUENCE [LARGE SCALE GENOMIC DNA]</scope>
    <source>
        <strain evidence="3">DSM 13327</strain>
    </source>
</reference>
<sequence>MINTALNTEIEKVYTVSEIAELLKLHPVTVRRFIRAKKINAVKMGKDWRVYESDLVKYYDTYLKPVTN</sequence>
<dbReference type="AlphaFoldDB" id="A0A1I4QG32"/>
<organism evidence="2 3">
    <name type="scientific">Pelosinus propionicus DSM 13327</name>
    <dbReference type="NCBI Taxonomy" id="1123291"/>
    <lineage>
        <taxon>Bacteria</taxon>
        <taxon>Bacillati</taxon>
        <taxon>Bacillota</taxon>
        <taxon>Negativicutes</taxon>
        <taxon>Selenomonadales</taxon>
        <taxon>Sporomusaceae</taxon>
        <taxon>Pelosinus</taxon>
    </lineage>
</organism>
<proteinExistence type="predicted"/>
<evidence type="ECO:0000259" key="1">
    <source>
        <dbReference type="Pfam" id="PF12728"/>
    </source>
</evidence>
<protein>
    <submittedName>
        <fullName evidence="2">DNA binding domain-containing protein, excisionase family</fullName>
    </submittedName>
</protein>
<accession>A0A1I4QG32</accession>
<dbReference type="InterPro" id="IPR010093">
    <property type="entry name" value="SinI_DNA-bd"/>
</dbReference>
<keyword evidence="3" id="KW-1185">Reference proteome</keyword>
<dbReference type="OrthoDB" id="26294at2"/>
<evidence type="ECO:0000313" key="2">
    <source>
        <dbReference type="EMBL" id="SFM38610.1"/>
    </source>
</evidence>
<dbReference type="InterPro" id="IPR041657">
    <property type="entry name" value="HTH_17"/>
</dbReference>
<dbReference type="Pfam" id="PF12728">
    <property type="entry name" value="HTH_17"/>
    <property type="match status" value="1"/>
</dbReference>
<dbReference type="RefSeq" id="WP_090944693.1">
    <property type="nucleotide sequence ID" value="NZ_FOTS01000097.1"/>
</dbReference>
<dbReference type="InterPro" id="IPR009061">
    <property type="entry name" value="DNA-bd_dom_put_sf"/>
</dbReference>
<evidence type="ECO:0000313" key="3">
    <source>
        <dbReference type="Proteomes" id="UP000199520"/>
    </source>
</evidence>
<feature type="domain" description="Helix-turn-helix" evidence="1">
    <location>
        <begin position="13"/>
        <end position="58"/>
    </location>
</feature>
<dbReference type="GO" id="GO:0003677">
    <property type="term" value="F:DNA binding"/>
    <property type="evidence" value="ECO:0007669"/>
    <property type="project" value="InterPro"/>
</dbReference>